<dbReference type="Proteomes" id="UP000290649">
    <property type="component" value="Unassembled WGS sequence"/>
</dbReference>
<evidence type="ECO:0000313" key="1">
    <source>
        <dbReference type="EMBL" id="RXI98231.1"/>
    </source>
</evidence>
<name>A0A4Q0VQ47_9BACI</name>
<sequence>MAQKLVVVDLNIGEADVNVLLEENELLKNSKITPEGRMLADSENVAFIYLLDVEDEFIYVSFPREIWVNLEKSYRQKLPLNIYIDEKTKVHLTEFHEELEYLISNIEENSNYGDNMVQAVSDIFKIK</sequence>
<evidence type="ECO:0000313" key="2">
    <source>
        <dbReference type="Proteomes" id="UP000290649"/>
    </source>
</evidence>
<protein>
    <submittedName>
        <fullName evidence="1">Uncharacterized protein</fullName>
    </submittedName>
</protein>
<dbReference type="AlphaFoldDB" id="A0A4Q0VQ47"/>
<accession>A0A4Q0VQ47</accession>
<dbReference type="EMBL" id="QOUX01000046">
    <property type="protein sequence ID" value="RXI98231.1"/>
    <property type="molecule type" value="Genomic_DNA"/>
</dbReference>
<reference evidence="1 2" key="1">
    <citation type="journal article" date="2019" name="Int. J. Syst. Evol. Microbiol.">
        <title>Anaerobacillus alkaliphilus sp. nov., a novel alkaliphilic and moderately halophilic bacterium.</title>
        <authorList>
            <person name="Borsodi A.K."/>
            <person name="Aszalos J.M."/>
            <person name="Bihari P."/>
            <person name="Nagy I."/>
            <person name="Schumann P."/>
            <person name="Sproer C."/>
            <person name="Kovacs A.L."/>
            <person name="Boka K."/>
            <person name="Dobosy P."/>
            <person name="Ovari M."/>
            <person name="Szili-Kovacs T."/>
            <person name="Toth E."/>
        </authorList>
    </citation>
    <scope>NUCLEOTIDE SEQUENCE [LARGE SCALE GENOMIC DNA]</scope>
    <source>
        <strain evidence="1 2">B16-10</strain>
    </source>
</reference>
<dbReference type="OrthoDB" id="2966478at2"/>
<organism evidence="1 2">
    <name type="scientific">Anaerobacillus alkaliphilus</name>
    <dbReference type="NCBI Taxonomy" id="1548597"/>
    <lineage>
        <taxon>Bacteria</taxon>
        <taxon>Bacillati</taxon>
        <taxon>Bacillota</taxon>
        <taxon>Bacilli</taxon>
        <taxon>Bacillales</taxon>
        <taxon>Bacillaceae</taxon>
        <taxon>Anaerobacillus</taxon>
    </lineage>
</organism>
<dbReference type="RefSeq" id="WP_129079591.1">
    <property type="nucleotide sequence ID" value="NZ_QOUX01000046.1"/>
</dbReference>
<comment type="caution">
    <text evidence="1">The sequence shown here is derived from an EMBL/GenBank/DDBJ whole genome shotgun (WGS) entry which is preliminary data.</text>
</comment>
<proteinExistence type="predicted"/>
<keyword evidence="2" id="KW-1185">Reference proteome</keyword>
<dbReference type="Pfam" id="PF19785">
    <property type="entry name" value="UPF0738"/>
    <property type="match status" value="1"/>
</dbReference>
<gene>
    <name evidence="1" type="ORF">DS745_18010</name>
</gene>
<dbReference type="InterPro" id="IPR020908">
    <property type="entry name" value="UPF0738"/>
</dbReference>